<accession>A0AAI9TMS0</accession>
<reference evidence="1" key="1">
    <citation type="submission" date="2015-06" db="EMBL/GenBank/DDBJ databases">
        <authorList>
            <person name="Nguyen H."/>
        </authorList>
    </citation>
    <scope>NUCLEOTIDE SEQUENCE</scope>
    <source>
        <strain evidence="1">DAOM 180753</strain>
    </source>
</reference>
<name>A0AAI9TMS0_PENTH</name>
<gene>
    <name evidence="1" type="ORF">VN97_g3245</name>
</gene>
<reference evidence="1" key="2">
    <citation type="journal article" date="2016" name="Fungal Biol.">
        <title>Ochratoxin A production by Penicillium thymicola.</title>
        <authorList>
            <person name="Nguyen H.D.T."/>
            <person name="McMullin D.R."/>
            <person name="Ponomareva E."/>
            <person name="Riley R."/>
            <person name="Pomraning K.R."/>
            <person name="Baker S.E."/>
            <person name="Seifert K.A."/>
        </authorList>
    </citation>
    <scope>NUCLEOTIDE SEQUENCE</scope>
    <source>
        <strain evidence="1">DAOM 180753</strain>
    </source>
</reference>
<comment type="caution">
    <text evidence="1">The sequence shown here is derived from an EMBL/GenBank/DDBJ whole genome shotgun (WGS) entry which is preliminary data.</text>
</comment>
<evidence type="ECO:0000313" key="2">
    <source>
        <dbReference type="Proteomes" id="UP001227192"/>
    </source>
</evidence>
<protein>
    <submittedName>
        <fullName evidence="1">Uncharacterized protein</fullName>
    </submittedName>
</protein>
<proteinExistence type="predicted"/>
<evidence type="ECO:0000313" key="1">
    <source>
        <dbReference type="EMBL" id="KAJ9490013.1"/>
    </source>
</evidence>
<keyword evidence="2" id="KW-1185">Reference proteome</keyword>
<organism evidence="1 2">
    <name type="scientific">Penicillium thymicola</name>
    <dbReference type="NCBI Taxonomy" id="293382"/>
    <lineage>
        <taxon>Eukaryota</taxon>
        <taxon>Fungi</taxon>
        <taxon>Dikarya</taxon>
        <taxon>Ascomycota</taxon>
        <taxon>Pezizomycotina</taxon>
        <taxon>Eurotiomycetes</taxon>
        <taxon>Eurotiomycetidae</taxon>
        <taxon>Eurotiales</taxon>
        <taxon>Aspergillaceae</taxon>
        <taxon>Penicillium</taxon>
    </lineage>
</organism>
<sequence length="95" mass="10815">MQPRLPTYDHRLKRTRHPVRSAIHNLEIGGLVVGWVTTSEYPLLYVRIHPIFYPFGNSLLLPYSSAPTSQHIKLSSAWSGAFPGVHPTLTTPRRR</sequence>
<dbReference type="AlphaFoldDB" id="A0AAI9TMS0"/>
<dbReference type="Proteomes" id="UP001227192">
    <property type="component" value="Unassembled WGS sequence"/>
</dbReference>
<dbReference type="EMBL" id="LACB01000068">
    <property type="protein sequence ID" value="KAJ9490013.1"/>
    <property type="molecule type" value="Genomic_DNA"/>
</dbReference>